<feature type="transmembrane region" description="Helical" evidence="1">
    <location>
        <begin position="55"/>
        <end position="73"/>
    </location>
</feature>
<feature type="transmembrane region" description="Helical" evidence="1">
    <location>
        <begin position="136"/>
        <end position="155"/>
    </location>
</feature>
<sequence>MDTKTLKSQKKFISKLLVFNPAKFAYFVLDQLLLLTTLVLFFVELKKDQKWMTYTILAGTGYLVFKFVITNWFKINTYYKYVKVFNHSLKVDNNKIKFQRFIDYTPIRYIVWTVASNLATTVLVQYETNFLMDQSNLLKATVTVGMNMLLIPSFINAFNSINQNNVSVSSNYINLVKDQYYSNESLFDNVSFADRQLNLTCENIDLTSKNGIFILLSKDDLTGKESKDVAQVNKDILQRYKEIWAHYYELLQAKANNKKTRIQGNMMLNYERIYDHVFLDFFNL</sequence>
<gene>
    <name evidence="2" type="ORF">SCHIN_v1c07050</name>
</gene>
<feature type="transmembrane region" description="Helical" evidence="1">
    <location>
        <begin position="107"/>
        <end position="124"/>
    </location>
</feature>
<evidence type="ECO:0000313" key="3">
    <source>
        <dbReference type="Proteomes" id="UP000323144"/>
    </source>
</evidence>
<accession>A0A5B9Y727</accession>
<feature type="transmembrane region" description="Helical" evidence="1">
    <location>
        <begin position="24"/>
        <end position="43"/>
    </location>
</feature>
<organism evidence="2 3">
    <name type="scientific">Spiroplasma chinense</name>
    <dbReference type="NCBI Taxonomy" id="216932"/>
    <lineage>
        <taxon>Bacteria</taxon>
        <taxon>Bacillati</taxon>
        <taxon>Mycoplasmatota</taxon>
        <taxon>Mollicutes</taxon>
        <taxon>Entomoplasmatales</taxon>
        <taxon>Spiroplasmataceae</taxon>
        <taxon>Spiroplasma</taxon>
    </lineage>
</organism>
<reference evidence="2 3" key="1">
    <citation type="submission" date="2019-08" db="EMBL/GenBank/DDBJ databases">
        <title>Complete genome sequence of Spiroplasma chinense CCH (DSM 19755).</title>
        <authorList>
            <person name="Shen H.-Y."/>
            <person name="Lin Y.-C."/>
            <person name="Chou L."/>
            <person name="Kuo C.-H."/>
        </authorList>
    </citation>
    <scope>NUCLEOTIDE SEQUENCE [LARGE SCALE GENOMIC DNA]</scope>
    <source>
        <strain evidence="2 3">CCH</strain>
    </source>
</reference>
<evidence type="ECO:0000313" key="2">
    <source>
        <dbReference type="EMBL" id="QEH61902.1"/>
    </source>
</evidence>
<dbReference type="RefSeq" id="WP_166508280.1">
    <property type="nucleotide sequence ID" value="NZ_CP043026.1"/>
</dbReference>
<dbReference type="KEGG" id="schi:SCHIN_v1c07050"/>
<dbReference type="Proteomes" id="UP000323144">
    <property type="component" value="Chromosome"/>
</dbReference>
<keyword evidence="1" id="KW-1133">Transmembrane helix</keyword>
<dbReference type="AlphaFoldDB" id="A0A5B9Y727"/>
<evidence type="ECO:0000256" key="1">
    <source>
        <dbReference type="SAM" id="Phobius"/>
    </source>
</evidence>
<dbReference type="EMBL" id="CP043026">
    <property type="protein sequence ID" value="QEH61902.1"/>
    <property type="molecule type" value="Genomic_DNA"/>
</dbReference>
<keyword evidence="3" id="KW-1185">Reference proteome</keyword>
<name>A0A5B9Y727_9MOLU</name>
<keyword evidence="1" id="KW-0812">Transmembrane</keyword>
<proteinExistence type="predicted"/>
<keyword evidence="1" id="KW-0472">Membrane</keyword>
<protein>
    <submittedName>
        <fullName evidence="2">Uncharacterized protein</fullName>
    </submittedName>
</protein>